<feature type="transmembrane region" description="Helical" evidence="5">
    <location>
        <begin position="420"/>
        <end position="440"/>
    </location>
</feature>
<sequence>MALSQHSQNSTGRLENYETENPEGLAQCLSTESPPCPSAVSGLPVRAAVTTLTQNVLGSGVLALPFAMCSAGIFGGLALLIFVYLLSVFTMSILVALSNTLGTFSYYGAARLTAGRRTAMWAEIWVLCTNVGLCISYVIVLGDFSFALAQKYGVHISKEECMAALVGLICWPLSCAPSLGFLRWMSMLGLASVLFCTLVAGVRYWDGSYFDASGPPSLAGFKLGSFGHCFPILVGAFGAHTNIPLLYKEVAPGAVTPNWGRTEAGKADFWKMIKVITVSLTIACLVYGWVGIVVYATFGSKTKGDFSENFRPDDQLLVALRATMTCAICSTFALMMMSARAAACNLFLEPLGFAITSVSRAIVATFLTALCLGVAAVAKEIDIVLAYNGSVFATPVCFVAPPIMYLCLPRQSRKRSISTLCVLSALAGLVFGLYGFLVTFRSST</sequence>
<evidence type="ECO:0000256" key="3">
    <source>
        <dbReference type="ARBA" id="ARBA00022989"/>
    </source>
</evidence>
<dbReference type="GO" id="GO:0016020">
    <property type="term" value="C:membrane"/>
    <property type="evidence" value="ECO:0007669"/>
    <property type="project" value="UniProtKB-SubCell"/>
</dbReference>
<feature type="transmembrane region" description="Helical" evidence="5">
    <location>
        <begin position="384"/>
        <end position="408"/>
    </location>
</feature>
<evidence type="ECO:0000256" key="5">
    <source>
        <dbReference type="SAM" id="Phobius"/>
    </source>
</evidence>
<feature type="transmembrane region" description="Helical" evidence="5">
    <location>
        <begin position="318"/>
        <end position="339"/>
    </location>
</feature>
<name>A0A9P1FF91_9DINO</name>
<dbReference type="EMBL" id="CAMXCT010000017">
    <property type="protein sequence ID" value="CAI3972530.1"/>
    <property type="molecule type" value="Genomic_DNA"/>
</dbReference>
<organism evidence="7">
    <name type="scientific">Cladocopium goreaui</name>
    <dbReference type="NCBI Taxonomy" id="2562237"/>
    <lineage>
        <taxon>Eukaryota</taxon>
        <taxon>Sar</taxon>
        <taxon>Alveolata</taxon>
        <taxon>Dinophyceae</taxon>
        <taxon>Suessiales</taxon>
        <taxon>Symbiodiniaceae</taxon>
        <taxon>Cladocopium</taxon>
    </lineage>
</organism>
<keyword evidence="3 5" id="KW-1133">Transmembrane helix</keyword>
<dbReference type="OrthoDB" id="432588at2759"/>
<feature type="transmembrane region" description="Helical" evidence="5">
    <location>
        <begin position="124"/>
        <end position="149"/>
    </location>
</feature>
<dbReference type="GO" id="GO:0015179">
    <property type="term" value="F:L-amino acid transmembrane transporter activity"/>
    <property type="evidence" value="ECO:0007669"/>
    <property type="project" value="TreeGrafter"/>
</dbReference>
<comment type="caution">
    <text evidence="7">The sequence shown here is derived from an EMBL/GenBank/DDBJ whole genome shotgun (WGS) entry which is preliminary data.</text>
</comment>
<feature type="transmembrane region" description="Helical" evidence="5">
    <location>
        <begin position="351"/>
        <end position="378"/>
    </location>
</feature>
<evidence type="ECO:0000313" key="8">
    <source>
        <dbReference type="EMBL" id="CAL1125905.1"/>
    </source>
</evidence>
<feature type="transmembrane region" description="Helical" evidence="5">
    <location>
        <begin position="93"/>
        <end position="112"/>
    </location>
</feature>
<evidence type="ECO:0000256" key="4">
    <source>
        <dbReference type="ARBA" id="ARBA00023136"/>
    </source>
</evidence>
<accession>A0A9P1FF91</accession>
<comment type="subcellular location">
    <subcellularLocation>
        <location evidence="1">Membrane</location>
        <topology evidence="1">Multi-pass membrane protein</topology>
    </subcellularLocation>
</comment>
<feature type="transmembrane region" description="Helical" evidence="5">
    <location>
        <begin position="62"/>
        <end position="86"/>
    </location>
</feature>
<proteinExistence type="predicted"/>
<feature type="transmembrane region" description="Helical" evidence="5">
    <location>
        <begin position="187"/>
        <end position="205"/>
    </location>
</feature>
<keyword evidence="2 5" id="KW-0812">Transmembrane</keyword>
<keyword evidence="4 5" id="KW-0472">Membrane</keyword>
<evidence type="ECO:0000256" key="1">
    <source>
        <dbReference type="ARBA" id="ARBA00004141"/>
    </source>
</evidence>
<gene>
    <name evidence="7" type="ORF">C1SCF055_LOCUS1105</name>
</gene>
<dbReference type="PANTHER" id="PTHR22950:SF702">
    <property type="entry name" value="AMINO ACID TRANSPORTER PROTEIN"/>
    <property type="match status" value="1"/>
</dbReference>
<dbReference type="EMBL" id="CAMXCT020000017">
    <property type="protein sequence ID" value="CAL1125905.1"/>
    <property type="molecule type" value="Genomic_DNA"/>
</dbReference>
<dbReference type="AlphaFoldDB" id="A0A9P1FF91"/>
<evidence type="ECO:0000313" key="7">
    <source>
        <dbReference type="EMBL" id="CAI3972530.1"/>
    </source>
</evidence>
<dbReference type="InterPro" id="IPR013057">
    <property type="entry name" value="AA_transpt_TM"/>
</dbReference>
<dbReference type="EMBL" id="CAMXCT030000017">
    <property type="protein sequence ID" value="CAL4759842.1"/>
    <property type="molecule type" value="Genomic_DNA"/>
</dbReference>
<feature type="transmembrane region" description="Helical" evidence="5">
    <location>
        <begin position="275"/>
        <end position="298"/>
    </location>
</feature>
<evidence type="ECO:0000259" key="6">
    <source>
        <dbReference type="Pfam" id="PF01490"/>
    </source>
</evidence>
<protein>
    <submittedName>
        <fullName evidence="9">Sodium-coupled neutral amino acid transporter 6</fullName>
    </submittedName>
</protein>
<dbReference type="PANTHER" id="PTHR22950">
    <property type="entry name" value="AMINO ACID TRANSPORTER"/>
    <property type="match status" value="1"/>
</dbReference>
<dbReference type="Proteomes" id="UP001152797">
    <property type="component" value="Unassembled WGS sequence"/>
</dbReference>
<feature type="domain" description="Amino acid transporter transmembrane" evidence="6">
    <location>
        <begin position="46"/>
        <end position="434"/>
    </location>
</feature>
<reference evidence="7" key="1">
    <citation type="submission" date="2022-10" db="EMBL/GenBank/DDBJ databases">
        <authorList>
            <person name="Chen Y."/>
            <person name="Dougan E. K."/>
            <person name="Chan C."/>
            <person name="Rhodes N."/>
            <person name="Thang M."/>
        </authorList>
    </citation>
    <scope>NUCLEOTIDE SEQUENCE</scope>
</reference>
<reference evidence="8" key="2">
    <citation type="submission" date="2024-04" db="EMBL/GenBank/DDBJ databases">
        <authorList>
            <person name="Chen Y."/>
            <person name="Shah S."/>
            <person name="Dougan E. K."/>
            <person name="Thang M."/>
            <person name="Chan C."/>
        </authorList>
    </citation>
    <scope>NUCLEOTIDE SEQUENCE [LARGE SCALE GENOMIC DNA]</scope>
</reference>
<evidence type="ECO:0000313" key="9">
    <source>
        <dbReference type="EMBL" id="CAL4759842.1"/>
    </source>
</evidence>
<dbReference type="Pfam" id="PF01490">
    <property type="entry name" value="Aa_trans"/>
    <property type="match status" value="1"/>
</dbReference>
<feature type="transmembrane region" description="Helical" evidence="5">
    <location>
        <begin position="161"/>
        <end position="181"/>
    </location>
</feature>
<evidence type="ECO:0000313" key="10">
    <source>
        <dbReference type="Proteomes" id="UP001152797"/>
    </source>
</evidence>
<keyword evidence="10" id="KW-1185">Reference proteome</keyword>
<evidence type="ECO:0000256" key="2">
    <source>
        <dbReference type="ARBA" id="ARBA00022692"/>
    </source>
</evidence>